<dbReference type="SUPFAM" id="SSF53474">
    <property type="entry name" value="alpha/beta-Hydrolases"/>
    <property type="match status" value="1"/>
</dbReference>
<dbReference type="InterPro" id="IPR050654">
    <property type="entry name" value="AChE-related_enzymes"/>
</dbReference>
<name>A0A0J0XMA5_9TREE</name>
<feature type="domain" description="Carboxylesterase type B" evidence="4">
    <location>
        <begin position="12"/>
        <end position="470"/>
    </location>
</feature>
<dbReference type="InterPro" id="IPR019819">
    <property type="entry name" value="Carboxylesterase_B_CS"/>
</dbReference>
<organism evidence="5 6">
    <name type="scientific">Cutaneotrichosporon oleaginosum</name>
    <dbReference type="NCBI Taxonomy" id="879819"/>
    <lineage>
        <taxon>Eukaryota</taxon>
        <taxon>Fungi</taxon>
        <taxon>Dikarya</taxon>
        <taxon>Basidiomycota</taxon>
        <taxon>Agaricomycotina</taxon>
        <taxon>Tremellomycetes</taxon>
        <taxon>Trichosporonales</taxon>
        <taxon>Trichosporonaceae</taxon>
        <taxon>Cutaneotrichosporon</taxon>
    </lineage>
</organism>
<dbReference type="InterPro" id="IPR002018">
    <property type="entry name" value="CarbesteraseB"/>
</dbReference>
<evidence type="ECO:0000259" key="4">
    <source>
        <dbReference type="Pfam" id="PF00135"/>
    </source>
</evidence>
<dbReference type="Gene3D" id="3.40.50.1820">
    <property type="entry name" value="alpha/beta hydrolase"/>
    <property type="match status" value="1"/>
</dbReference>
<sequence length="540" mass="57877">MNTSVNVTGFSSNSIDHFLGIPYAESPTGLRRFKQPEPKVYNATLNGTDFPPACLQPNFAPWNASGISEDCLTLSVLAPTGAAGSNWSLPVMVFIHGGNFTQGAASTYASPQFVSYGASTGRPFVLVTLNYRLGVLGFAAGPDVARTSSANLGLRDQRLALRWVQDNIMSFGGDPAKVVAFGQGAGAVSIGLHLLNATQDLFRGAILQSGAPSSALIWNVTETREAYNTFAAAAGCKAPNATNLGSRSTWECLSRSPAGRLQDAAAAGATTKGVLPSAWAPSIDGDVVRQSPYVSLENGTFSRVPVITGNCKDEGTLFTDPTTPDNTTLRTVMDALVRAAVDDTLVNATEAAYPNIPRIGSPFDTGNETFGLSPKFKQLAAVTGDLLVQSRRRHHLSQATVNNVSMWSYEWWGRMPAPAYVGIPHTAELEYVFGRATSNYTAQEQAAGRGIMNYWLNFAYYLDPNGPPQQSTKRNNDGASESASGVGDTGWTDGAWWPQYGGEHNTLIMEPGNFRIAPDTYREDQMRVFEGETAARALHY</sequence>
<evidence type="ECO:0000256" key="3">
    <source>
        <dbReference type="SAM" id="MobiDB-lite"/>
    </source>
</evidence>
<feature type="compositionally biased region" description="Polar residues" evidence="3">
    <location>
        <begin position="468"/>
        <end position="483"/>
    </location>
</feature>
<dbReference type="PROSITE" id="PS00941">
    <property type="entry name" value="CARBOXYLESTERASE_B_2"/>
    <property type="match status" value="1"/>
</dbReference>
<feature type="region of interest" description="Disordered" evidence="3">
    <location>
        <begin position="466"/>
        <end position="490"/>
    </location>
</feature>
<dbReference type="Proteomes" id="UP000053611">
    <property type="component" value="Unassembled WGS sequence"/>
</dbReference>
<dbReference type="PANTHER" id="PTHR43918:SF4">
    <property type="entry name" value="CARBOXYLIC ESTER HYDROLASE"/>
    <property type="match status" value="1"/>
</dbReference>
<evidence type="ECO:0000313" key="5">
    <source>
        <dbReference type="EMBL" id="KLT42256.1"/>
    </source>
</evidence>
<keyword evidence="2 5" id="KW-0378">Hydrolase</keyword>
<dbReference type="STRING" id="879819.A0A0J0XMA5"/>
<dbReference type="Pfam" id="PF00135">
    <property type="entry name" value="COesterase"/>
    <property type="match status" value="1"/>
</dbReference>
<dbReference type="RefSeq" id="XP_018278747.1">
    <property type="nucleotide sequence ID" value="XM_018424986.1"/>
</dbReference>
<evidence type="ECO:0000256" key="2">
    <source>
        <dbReference type="ARBA" id="ARBA00022801"/>
    </source>
</evidence>
<evidence type="ECO:0000313" key="6">
    <source>
        <dbReference type="Proteomes" id="UP000053611"/>
    </source>
</evidence>
<accession>A0A0J0XMA5</accession>
<protein>
    <submittedName>
        <fullName evidence="5">Alpha/beta-hydrolase</fullName>
    </submittedName>
</protein>
<dbReference type="AlphaFoldDB" id="A0A0J0XMA5"/>
<keyword evidence="6" id="KW-1185">Reference proteome</keyword>
<dbReference type="InterPro" id="IPR029058">
    <property type="entry name" value="AB_hydrolase_fold"/>
</dbReference>
<comment type="similarity">
    <text evidence="1">Belongs to the type-B carboxylesterase/lipase family.</text>
</comment>
<dbReference type="ESTHER" id="9tree-a0a0j0xma5">
    <property type="family name" value="Fungal_carboxylesterase_lipase"/>
</dbReference>
<dbReference type="OrthoDB" id="408631at2759"/>
<gene>
    <name evidence="5" type="ORF">CC85DRAFT_296604</name>
</gene>
<dbReference type="GeneID" id="28985589"/>
<evidence type="ECO:0000256" key="1">
    <source>
        <dbReference type="ARBA" id="ARBA00005964"/>
    </source>
</evidence>
<dbReference type="PANTHER" id="PTHR43918">
    <property type="entry name" value="ACETYLCHOLINESTERASE"/>
    <property type="match status" value="1"/>
</dbReference>
<dbReference type="EMBL" id="KQ087207">
    <property type="protein sequence ID" value="KLT42256.1"/>
    <property type="molecule type" value="Genomic_DNA"/>
</dbReference>
<dbReference type="GO" id="GO:0052689">
    <property type="term" value="F:carboxylic ester hydrolase activity"/>
    <property type="evidence" value="ECO:0007669"/>
    <property type="project" value="TreeGrafter"/>
</dbReference>
<reference evidence="5 6" key="1">
    <citation type="submission" date="2015-03" db="EMBL/GenBank/DDBJ databases">
        <title>Genomics and transcriptomics of the oil-accumulating basidiomycete yeast T. oleaginosus allow insights into substrate utilization and the diverse evolutionary trajectories of mating systems in fungi.</title>
        <authorList>
            <consortium name="DOE Joint Genome Institute"/>
            <person name="Kourist R."/>
            <person name="Kracht O."/>
            <person name="Bracharz F."/>
            <person name="Lipzen A."/>
            <person name="Nolan M."/>
            <person name="Ohm R."/>
            <person name="Grigoriev I."/>
            <person name="Sun S."/>
            <person name="Heitman J."/>
            <person name="Bruck T."/>
            <person name="Nowrousian M."/>
        </authorList>
    </citation>
    <scope>NUCLEOTIDE SEQUENCE [LARGE SCALE GENOMIC DNA]</scope>
    <source>
        <strain evidence="5 6">IBC0246</strain>
    </source>
</reference>
<proteinExistence type="inferred from homology"/>